<dbReference type="Pfam" id="PF17733">
    <property type="entry name" value="KPWE_dom"/>
    <property type="match status" value="1"/>
</dbReference>
<feature type="compositionally biased region" description="Low complexity" evidence="1">
    <location>
        <begin position="145"/>
        <end position="159"/>
    </location>
</feature>
<evidence type="ECO:0000256" key="1">
    <source>
        <dbReference type="SAM" id="MobiDB-lite"/>
    </source>
</evidence>
<dbReference type="EMBL" id="MCFL01000031">
    <property type="protein sequence ID" value="ORZ34083.1"/>
    <property type="molecule type" value="Genomic_DNA"/>
</dbReference>
<feature type="region of interest" description="Disordered" evidence="1">
    <location>
        <begin position="1"/>
        <end position="20"/>
    </location>
</feature>
<feature type="compositionally biased region" description="Polar residues" evidence="1">
    <location>
        <begin position="1"/>
        <end position="13"/>
    </location>
</feature>
<protein>
    <recommendedName>
        <fullName evidence="6">Peroxin-14</fullName>
    </recommendedName>
</protein>
<evidence type="ECO:0000313" key="5">
    <source>
        <dbReference type="Proteomes" id="UP000193411"/>
    </source>
</evidence>
<feature type="domain" description="PEX14-like helix-turn-helix" evidence="3">
    <location>
        <begin position="19"/>
        <end position="66"/>
    </location>
</feature>
<proteinExistence type="predicted"/>
<dbReference type="Proteomes" id="UP000193411">
    <property type="component" value="Unassembled WGS sequence"/>
</dbReference>
<keyword evidence="5" id="KW-1185">Reference proteome</keyword>
<comment type="caution">
    <text evidence="4">The sequence shown here is derived from an EMBL/GenBank/DDBJ whole genome shotgun (WGS) entry which is preliminary data.</text>
</comment>
<evidence type="ECO:0000259" key="2">
    <source>
        <dbReference type="Pfam" id="PF17733"/>
    </source>
</evidence>
<feature type="region of interest" description="Disordered" evidence="1">
    <location>
        <begin position="118"/>
        <end position="159"/>
    </location>
</feature>
<dbReference type="OrthoDB" id="9936937at2759"/>
<evidence type="ECO:0000259" key="3">
    <source>
        <dbReference type="Pfam" id="PF25871"/>
    </source>
</evidence>
<dbReference type="InterPro" id="IPR040554">
    <property type="entry name" value="KPWE_PEX14_dom"/>
</dbReference>
<gene>
    <name evidence="4" type="ORF">BCR44DRAFT_117154</name>
</gene>
<evidence type="ECO:0000313" key="4">
    <source>
        <dbReference type="EMBL" id="ORZ34083.1"/>
    </source>
</evidence>
<dbReference type="PANTHER" id="PTHR36855">
    <property type="entry name" value="CHROMOSOME 10, WHOLE GENOME SHOTGUN SEQUENCE"/>
    <property type="match status" value="1"/>
</dbReference>
<evidence type="ECO:0008006" key="6">
    <source>
        <dbReference type="Google" id="ProtNLM"/>
    </source>
</evidence>
<organism evidence="4 5">
    <name type="scientific">Catenaria anguillulae PL171</name>
    <dbReference type="NCBI Taxonomy" id="765915"/>
    <lineage>
        <taxon>Eukaryota</taxon>
        <taxon>Fungi</taxon>
        <taxon>Fungi incertae sedis</taxon>
        <taxon>Blastocladiomycota</taxon>
        <taxon>Blastocladiomycetes</taxon>
        <taxon>Blastocladiales</taxon>
        <taxon>Catenariaceae</taxon>
        <taxon>Catenaria</taxon>
    </lineage>
</organism>
<reference evidence="4 5" key="1">
    <citation type="submission" date="2016-07" db="EMBL/GenBank/DDBJ databases">
        <title>Pervasive Adenine N6-methylation of Active Genes in Fungi.</title>
        <authorList>
            <consortium name="DOE Joint Genome Institute"/>
            <person name="Mondo S.J."/>
            <person name="Dannebaum R.O."/>
            <person name="Kuo R.C."/>
            <person name="Labutti K."/>
            <person name="Haridas S."/>
            <person name="Kuo A."/>
            <person name="Salamov A."/>
            <person name="Ahrendt S.R."/>
            <person name="Lipzen A."/>
            <person name="Sullivan W."/>
            <person name="Andreopoulos W.B."/>
            <person name="Clum A."/>
            <person name="Lindquist E."/>
            <person name="Daum C."/>
            <person name="Ramamoorthy G.K."/>
            <person name="Gryganskyi A."/>
            <person name="Culley D."/>
            <person name="Magnuson J.K."/>
            <person name="James T.Y."/>
            <person name="O'Malley M.A."/>
            <person name="Stajich J.E."/>
            <person name="Spatafora J.W."/>
            <person name="Visel A."/>
            <person name="Grigoriev I.V."/>
        </authorList>
    </citation>
    <scope>NUCLEOTIDE SEQUENCE [LARGE SCALE GENOMIC DNA]</scope>
    <source>
        <strain evidence="4 5">PL171</strain>
    </source>
</reference>
<accession>A0A1Y2HK64</accession>
<dbReference type="AlphaFoldDB" id="A0A1Y2HK64"/>
<dbReference type="STRING" id="765915.A0A1Y2HK64"/>
<dbReference type="Pfam" id="PF25871">
    <property type="entry name" value="HTH_76"/>
    <property type="match status" value="1"/>
</dbReference>
<feature type="domain" description="Peroxisomal membrane protein PEX14-like KPWE" evidence="2">
    <location>
        <begin position="99"/>
        <end position="144"/>
    </location>
</feature>
<dbReference type="InterPro" id="IPR058841">
    <property type="entry name" value="HTH_76"/>
</dbReference>
<dbReference type="PANTHER" id="PTHR36855:SF1">
    <property type="entry name" value="PEROXISOME MEMBRANE ANCHOR PROTEIN PEX14P N-TERMINAL DOMAIN-CONTAINING PROTEIN"/>
    <property type="match status" value="1"/>
</dbReference>
<sequence length="159" mass="16595">MSTTHSDINQSASPPAGPAFDDYDFASDAVFQAGLESILAGITDASEKATATAKAKRFYYARIKGSSSTTPANQATASPPQEAPEQLQVLDAESEALRYPPSFAEIVQMVAEGKPIPGVREIPDKVADAPPSQAALKPRLKPWEAASVSDSTSPSATSS</sequence>
<name>A0A1Y2HK64_9FUNG</name>